<sequence length="182" mass="19932">MHHSTNFSVRRERIYRGAGGADVTGAGAAGRGTVTPELEESGRPSARPLLAQIVGGHRHLRNDHVSAQPRWSDRDVAGLSSGSAVVAGEMGHRNSHSLDETLQRKLLLKFVFSFPIDGRRWRTPGECKLIARSLPPRAPPGHQRRASDPTPLFCIISYRTGCNNICDVYYQNQDLVLGSCHG</sequence>
<organism evidence="2 3">
    <name type="scientific">Eumeta variegata</name>
    <name type="common">Bagworm moth</name>
    <name type="synonym">Eumeta japonica</name>
    <dbReference type="NCBI Taxonomy" id="151549"/>
    <lineage>
        <taxon>Eukaryota</taxon>
        <taxon>Metazoa</taxon>
        <taxon>Ecdysozoa</taxon>
        <taxon>Arthropoda</taxon>
        <taxon>Hexapoda</taxon>
        <taxon>Insecta</taxon>
        <taxon>Pterygota</taxon>
        <taxon>Neoptera</taxon>
        <taxon>Endopterygota</taxon>
        <taxon>Lepidoptera</taxon>
        <taxon>Glossata</taxon>
        <taxon>Ditrysia</taxon>
        <taxon>Tineoidea</taxon>
        <taxon>Psychidae</taxon>
        <taxon>Oiketicinae</taxon>
        <taxon>Eumeta</taxon>
    </lineage>
</organism>
<gene>
    <name evidence="2" type="ORF">EVAR_57372_1</name>
</gene>
<feature type="region of interest" description="Disordered" evidence="1">
    <location>
        <begin position="18"/>
        <end position="43"/>
    </location>
</feature>
<accession>A0A4C1ZBU9</accession>
<name>A0A4C1ZBU9_EUMVA</name>
<feature type="compositionally biased region" description="Gly residues" evidence="1">
    <location>
        <begin position="18"/>
        <end position="30"/>
    </location>
</feature>
<evidence type="ECO:0000313" key="3">
    <source>
        <dbReference type="Proteomes" id="UP000299102"/>
    </source>
</evidence>
<comment type="caution">
    <text evidence="2">The sequence shown here is derived from an EMBL/GenBank/DDBJ whole genome shotgun (WGS) entry which is preliminary data.</text>
</comment>
<proteinExistence type="predicted"/>
<evidence type="ECO:0000256" key="1">
    <source>
        <dbReference type="SAM" id="MobiDB-lite"/>
    </source>
</evidence>
<dbReference type="AlphaFoldDB" id="A0A4C1ZBU9"/>
<protein>
    <submittedName>
        <fullName evidence="2">Uncharacterized protein</fullName>
    </submittedName>
</protein>
<reference evidence="2 3" key="1">
    <citation type="journal article" date="2019" name="Commun. Biol.">
        <title>The bagworm genome reveals a unique fibroin gene that provides high tensile strength.</title>
        <authorList>
            <person name="Kono N."/>
            <person name="Nakamura H."/>
            <person name="Ohtoshi R."/>
            <person name="Tomita M."/>
            <person name="Numata K."/>
            <person name="Arakawa K."/>
        </authorList>
    </citation>
    <scope>NUCLEOTIDE SEQUENCE [LARGE SCALE GENOMIC DNA]</scope>
</reference>
<evidence type="ECO:0000313" key="2">
    <source>
        <dbReference type="EMBL" id="GBP86251.1"/>
    </source>
</evidence>
<dbReference type="EMBL" id="BGZK01001782">
    <property type="protein sequence ID" value="GBP86251.1"/>
    <property type="molecule type" value="Genomic_DNA"/>
</dbReference>
<keyword evidence="3" id="KW-1185">Reference proteome</keyword>
<dbReference type="Proteomes" id="UP000299102">
    <property type="component" value="Unassembled WGS sequence"/>
</dbReference>